<evidence type="ECO:0000256" key="1">
    <source>
        <dbReference type="ARBA" id="ARBA00004459"/>
    </source>
</evidence>
<name>A0A6S6Y3H1_9PROT</name>
<dbReference type="Proteomes" id="UP000515733">
    <property type="component" value="Chromosome"/>
</dbReference>
<keyword evidence="5" id="KW-0998">Cell outer membrane</keyword>
<proteinExistence type="predicted"/>
<evidence type="ECO:0000256" key="4">
    <source>
        <dbReference type="ARBA" id="ARBA00023139"/>
    </source>
</evidence>
<dbReference type="AlphaFoldDB" id="A0A6S6Y3H1"/>
<keyword evidence="8" id="KW-1185">Reference proteome</keyword>
<keyword evidence="2" id="KW-0732">Signal</keyword>
<comment type="subcellular location">
    <subcellularLocation>
        <location evidence="1">Cell outer membrane</location>
        <topology evidence="1">Lipid-anchor</topology>
    </subcellularLocation>
</comment>
<accession>A0A6S6Y3H1</accession>
<dbReference type="RefSeq" id="WP_145771155.1">
    <property type="nucleotide sequence ID" value="NZ_LR778301.1"/>
</dbReference>
<evidence type="ECO:0008006" key="9">
    <source>
        <dbReference type="Google" id="ProtNLM"/>
    </source>
</evidence>
<dbReference type="EMBL" id="LR778301">
    <property type="protein sequence ID" value="CAB1369798.1"/>
    <property type="molecule type" value="Genomic_DNA"/>
</dbReference>
<sequence>MHRLLICLGALLALSACGTKGPLYLPKPAVATAKAPAADHNTAPKESAP</sequence>
<reference evidence="7 8" key="1">
    <citation type="submission" date="2020-03" db="EMBL/GenBank/DDBJ databases">
        <authorList>
            <consortium name="Genoscope - CEA"/>
            <person name="William W."/>
        </authorList>
    </citation>
    <scope>NUCLEOTIDE SEQUENCE [LARGE SCALE GENOMIC DNA]</scope>
    <source>
        <strain evidence="8">DSM 16959</strain>
    </source>
</reference>
<keyword evidence="3" id="KW-0472">Membrane</keyword>
<dbReference type="KEGG" id="doe:DENOEST_2633"/>
<evidence type="ECO:0000256" key="3">
    <source>
        <dbReference type="ARBA" id="ARBA00023136"/>
    </source>
</evidence>
<evidence type="ECO:0000256" key="6">
    <source>
        <dbReference type="ARBA" id="ARBA00023288"/>
    </source>
</evidence>
<keyword evidence="4" id="KW-0564">Palmitate</keyword>
<protein>
    <recommendedName>
        <fullName evidence="9">Lipoprotein</fullName>
    </recommendedName>
</protein>
<dbReference type="NCBIfam" id="NF047847">
    <property type="entry name" value="SS_mature_LptM"/>
    <property type="match status" value="1"/>
</dbReference>
<evidence type="ECO:0000256" key="2">
    <source>
        <dbReference type="ARBA" id="ARBA00022729"/>
    </source>
</evidence>
<keyword evidence="6" id="KW-0449">Lipoprotein</keyword>
<evidence type="ECO:0000256" key="5">
    <source>
        <dbReference type="ARBA" id="ARBA00023237"/>
    </source>
</evidence>
<dbReference type="GO" id="GO:0009279">
    <property type="term" value="C:cell outer membrane"/>
    <property type="evidence" value="ECO:0007669"/>
    <property type="project" value="UniProtKB-SubCell"/>
</dbReference>
<gene>
    <name evidence="7" type="ORF">DENOEST_2633</name>
</gene>
<dbReference type="PROSITE" id="PS51257">
    <property type="entry name" value="PROKAR_LIPOPROTEIN"/>
    <property type="match status" value="1"/>
</dbReference>
<evidence type="ECO:0000313" key="7">
    <source>
        <dbReference type="EMBL" id="CAB1369798.1"/>
    </source>
</evidence>
<organism evidence="7 8">
    <name type="scientific">Denitratisoma oestradiolicum</name>
    <dbReference type="NCBI Taxonomy" id="311182"/>
    <lineage>
        <taxon>Bacteria</taxon>
        <taxon>Pseudomonadati</taxon>
        <taxon>Pseudomonadota</taxon>
        <taxon>Betaproteobacteria</taxon>
        <taxon>Nitrosomonadales</taxon>
        <taxon>Sterolibacteriaceae</taxon>
        <taxon>Denitratisoma</taxon>
    </lineage>
</organism>
<dbReference type="InterPro" id="IPR032831">
    <property type="entry name" value="LptM_cons"/>
</dbReference>
<evidence type="ECO:0000313" key="8">
    <source>
        <dbReference type="Proteomes" id="UP000515733"/>
    </source>
</evidence>
<dbReference type="Pfam" id="PF13627">
    <property type="entry name" value="LptM_cons"/>
    <property type="match status" value="1"/>
</dbReference>